<dbReference type="RefSeq" id="WP_073308458.1">
    <property type="nucleotide sequence ID" value="NZ_FQZI01000001.1"/>
</dbReference>
<evidence type="ECO:0000313" key="6">
    <source>
        <dbReference type="Proteomes" id="UP000184488"/>
    </source>
</evidence>
<evidence type="ECO:0000256" key="1">
    <source>
        <dbReference type="ARBA" id="ARBA00022723"/>
    </source>
</evidence>
<feature type="signal peptide" evidence="3">
    <location>
        <begin position="1"/>
        <end position="18"/>
    </location>
</feature>
<dbReference type="OrthoDB" id="9766299at2"/>
<proteinExistence type="predicted"/>
<dbReference type="STRING" id="415425.SAMN05444363_0614"/>
<dbReference type="Gene3D" id="3.20.20.370">
    <property type="entry name" value="Glycoside hydrolase/deacetylase"/>
    <property type="match status" value="1"/>
</dbReference>
<dbReference type="InterPro" id="IPR011330">
    <property type="entry name" value="Glyco_hydro/deAcase_b/a-brl"/>
</dbReference>
<dbReference type="PANTHER" id="PTHR10587:SF133">
    <property type="entry name" value="CHITIN DEACETYLASE 1-RELATED"/>
    <property type="match status" value="1"/>
</dbReference>
<name>A0A1M6B8N0_9FLAO</name>
<dbReference type="GO" id="GO:0005975">
    <property type="term" value="P:carbohydrate metabolic process"/>
    <property type="evidence" value="ECO:0007669"/>
    <property type="project" value="InterPro"/>
</dbReference>
<keyword evidence="6" id="KW-1185">Reference proteome</keyword>
<dbReference type="PROSITE" id="PS51677">
    <property type="entry name" value="NODB"/>
    <property type="match status" value="1"/>
</dbReference>
<keyword evidence="2" id="KW-0378">Hydrolase</keyword>
<dbReference type="SUPFAM" id="SSF88713">
    <property type="entry name" value="Glycoside hydrolase/deacetylase"/>
    <property type="match status" value="1"/>
</dbReference>
<evidence type="ECO:0000313" key="5">
    <source>
        <dbReference type="EMBL" id="SHI45090.1"/>
    </source>
</evidence>
<protein>
    <submittedName>
        <fullName evidence="5">Polysaccharide deacetylase</fullName>
    </submittedName>
</protein>
<accession>A0A1M6B8N0</accession>
<dbReference type="GO" id="GO:0046872">
    <property type="term" value="F:metal ion binding"/>
    <property type="evidence" value="ECO:0007669"/>
    <property type="project" value="UniProtKB-KW"/>
</dbReference>
<dbReference type="InterPro" id="IPR002509">
    <property type="entry name" value="NODB_dom"/>
</dbReference>
<dbReference type="EMBL" id="FQZI01000001">
    <property type="protein sequence ID" value="SHI45090.1"/>
    <property type="molecule type" value="Genomic_DNA"/>
</dbReference>
<organism evidence="5 6">
    <name type="scientific">Flavobacterium terrae</name>
    <dbReference type="NCBI Taxonomy" id="415425"/>
    <lineage>
        <taxon>Bacteria</taxon>
        <taxon>Pseudomonadati</taxon>
        <taxon>Bacteroidota</taxon>
        <taxon>Flavobacteriia</taxon>
        <taxon>Flavobacteriales</taxon>
        <taxon>Flavobacteriaceae</taxon>
        <taxon>Flavobacterium</taxon>
    </lineage>
</organism>
<dbReference type="CDD" id="cd10917">
    <property type="entry name" value="CE4_NodB_like_6s_7s"/>
    <property type="match status" value="1"/>
</dbReference>
<dbReference type="Pfam" id="PF01522">
    <property type="entry name" value="Polysacc_deac_1"/>
    <property type="match status" value="1"/>
</dbReference>
<dbReference type="GO" id="GO:0016810">
    <property type="term" value="F:hydrolase activity, acting on carbon-nitrogen (but not peptide) bonds"/>
    <property type="evidence" value="ECO:0007669"/>
    <property type="project" value="InterPro"/>
</dbReference>
<evidence type="ECO:0000256" key="2">
    <source>
        <dbReference type="ARBA" id="ARBA00022801"/>
    </source>
</evidence>
<evidence type="ECO:0000256" key="3">
    <source>
        <dbReference type="SAM" id="SignalP"/>
    </source>
</evidence>
<keyword evidence="3" id="KW-0732">Signal</keyword>
<dbReference type="AlphaFoldDB" id="A0A1M6B8N0"/>
<gene>
    <name evidence="5" type="ORF">SAMN05444363_0614</name>
</gene>
<reference evidence="6" key="1">
    <citation type="submission" date="2016-11" db="EMBL/GenBank/DDBJ databases">
        <authorList>
            <person name="Varghese N."/>
            <person name="Submissions S."/>
        </authorList>
    </citation>
    <scope>NUCLEOTIDE SEQUENCE [LARGE SCALE GENOMIC DNA]</scope>
    <source>
        <strain evidence="6">DSM 18829</strain>
    </source>
</reference>
<dbReference type="PANTHER" id="PTHR10587">
    <property type="entry name" value="GLYCOSYL TRANSFERASE-RELATED"/>
    <property type="match status" value="1"/>
</dbReference>
<evidence type="ECO:0000259" key="4">
    <source>
        <dbReference type="PROSITE" id="PS51677"/>
    </source>
</evidence>
<dbReference type="InterPro" id="IPR050248">
    <property type="entry name" value="Polysacc_deacetylase_ArnD"/>
</dbReference>
<keyword evidence="1" id="KW-0479">Metal-binding</keyword>
<dbReference type="Proteomes" id="UP000184488">
    <property type="component" value="Unassembled WGS sequence"/>
</dbReference>
<sequence>MKRLKVLLFLLIATQSFGQINAAKIDRSIWPYPINSKSDFDVTSKMEMLVFTEVFNDYMSLTTSELSLKIGVKNVSEKSVKEWEARTKKLLLDNFHNLLDESLPKYIPIKKDADWNSLITLQLNKNISSELKNWYNSSKVFHQDYLIELYRLAALNPRITSEIAAIDENEITGDRFKQKHFLLTFDDGPTPQNGNTDKLLKVLNENNLKGIFFVLGDNFNQRLNSTSSKSIELLYGQNLVASHGKIHKSHQKLQDWQNSIDYTQDIIKSNIKSKEIVYFRPPYGQRNKVVVDYLNTHNSKVVLWNMDSQDWNKDITGKQVADRQITLMLLWRKGILLFHDVHAKAQIAVPIIKEYFKKADINWIDPMVVKI</sequence>
<feature type="chain" id="PRO_5009915994" evidence="3">
    <location>
        <begin position="19"/>
        <end position="371"/>
    </location>
</feature>
<feature type="domain" description="NodB homology" evidence="4">
    <location>
        <begin position="179"/>
        <end position="364"/>
    </location>
</feature>
<dbReference type="GO" id="GO:0016020">
    <property type="term" value="C:membrane"/>
    <property type="evidence" value="ECO:0007669"/>
    <property type="project" value="TreeGrafter"/>
</dbReference>